<dbReference type="CDD" id="cd03801">
    <property type="entry name" value="GT4_PimA-like"/>
    <property type="match status" value="1"/>
</dbReference>
<dbReference type="InterPro" id="IPR001296">
    <property type="entry name" value="Glyco_trans_1"/>
</dbReference>
<dbReference type="STRING" id="504797.SAMN05421678_10779"/>
<evidence type="ECO:0000313" key="3">
    <source>
        <dbReference type="EMBL" id="NYH82972.1"/>
    </source>
</evidence>
<evidence type="ECO:0000256" key="1">
    <source>
        <dbReference type="ARBA" id="ARBA00022679"/>
    </source>
</evidence>
<evidence type="ECO:0000313" key="4">
    <source>
        <dbReference type="EMBL" id="SFG61186.1"/>
    </source>
</evidence>
<dbReference type="Gene3D" id="3.40.50.2000">
    <property type="entry name" value="Glycogen Phosphorylase B"/>
    <property type="match status" value="2"/>
</dbReference>
<keyword evidence="1 4" id="KW-0808">Transferase</keyword>
<dbReference type="SUPFAM" id="SSF53756">
    <property type="entry name" value="UDP-Glycosyltransferase/glycogen phosphorylase"/>
    <property type="match status" value="1"/>
</dbReference>
<evidence type="ECO:0000313" key="5">
    <source>
        <dbReference type="Proteomes" id="UP000199052"/>
    </source>
</evidence>
<reference evidence="3 6" key="2">
    <citation type="submission" date="2020-07" db="EMBL/GenBank/DDBJ databases">
        <title>Sequencing the genomes of 1000 actinobacteria strains.</title>
        <authorList>
            <person name="Klenk H.-P."/>
        </authorList>
    </citation>
    <scope>NUCLEOTIDE SEQUENCE [LARGE SCALE GENOMIC DNA]</scope>
    <source>
        <strain evidence="3 6">DSM 45117</strain>
    </source>
</reference>
<reference evidence="4 5" key="1">
    <citation type="submission" date="2016-10" db="EMBL/GenBank/DDBJ databases">
        <authorList>
            <person name="de Groot N.N."/>
        </authorList>
    </citation>
    <scope>NUCLEOTIDE SEQUENCE [LARGE SCALE GENOMIC DNA]</scope>
    <source>
        <strain evidence="4 5">CPCC 202808</strain>
    </source>
</reference>
<dbReference type="InterPro" id="IPR050194">
    <property type="entry name" value="Glycosyltransferase_grp1"/>
</dbReference>
<accession>A0A1I2TF81</accession>
<keyword evidence="6" id="KW-1185">Reference proteome</keyword>
<dbReference type="PANTHER" id="PTHR45947">
    <property type="entry name" value="SULFOQUINOVOSYL TRANSFERASE SQD2"/>
    <property type="match status" value="1"/>
</dbReference>
<evidence type="ECO:0000259" key="2">
    <source>
        <dbReference type="Pfam" id="PF00534"/>
    </source>
</evidence>
<dbReference type="Proteomes" id="UP000533017">
    <property type="component" value="Unassembled WGS sequence"/>
</dbReference>
<dbReference type="AlphaFoldDB" id="A0A1I2TF81"/>
<organism evidence="4 5">
    <name type="scientific">Actinopolymorpha cephalotaxi</name>
    <dbReference type="NCBI Taxonomy" id="504797"/>
    <lineage>
        <taxon>Bacteria</taxon>
        <taxon>Bacillati</taxon>
        <taxon>Actinomycetota</taxon>
        <taxon>Actinomycetes</taxon>
        <taxon>Propionibacteriales</taxon>
        <taxon>Actinopolymorphaceae</taxon>
        <taxon>Actinopolymorpha</taxon>
    </lineage>
</organism>
<protein>
    <submittedName>
        <fullName evidence="3">Glycosyltransferase involved in cell wall biosynthesis</fullName>
    </submittedName>
    <submittedName>
        <fullName evidence="4">Glycosyltransferase involved in cell wall bisynthesis</fullName>
    </submittedName>
</protein>
<gene>
    <name evidence="3" type="ORF">FHR37_001823</name>
    <name evidence="4" type="ORF">SAMN05421678_10779</name>
</gene>
<feature type="domain" description="Glycosyl transferase family 1" evidence="2">
    <location>
        <begin position="199"/>
        <end position="339"/>
    </location>
</feature>
<name>A0A1I2TF81_9ACTN</name>
<sequence length="382" mass="42581">MPTNSRILLLTDHFLPGFKAGGVLRSVANFVEDVGGEYDIWIMTRDRDLGDRHRYPHTSKRKWSRHRSAHVAYLDGGSPRDLAWAVSEARRIRPDLVYLNSYMSTLTSILPLCVRRISGTRTRFLLAPRGELSDHALSMKPTRKRLYRAFAARTRLHDGVMFHTSTEVDAADVARYHPSSRILISPDTVRIPGGPNLAVPQRPVKLVHISRISPIKNLHRVIQALAHVETRVQLDVWGPIEDPAYWKLCNQATAELPVTAEVRYRGQIHSSEVHDMLGRYHALVCCSLSENFGQNVAEALAAGCPVIVSNTLHWATVVDGTAGWTVDPVNLQDLAAVLKMVTMAPDDEWRRLRIGCSTALGLSQEIGARMSGRQLIEAALSS</sequence>
<dbReference type="GO" id="GO:0016757">
    <property type="term" value="F:glycosyltransferase activity"/>
    <property type="evidence" value="ECO:0007669"/>
    <property type="project" value="InterPro"/>
</dbReference>
<dbReference type="OrthoDB" id="8878585at2"/>
<dbReference type="EMBL" id="JACBZA010000001">
    <property type="protein sequence ID" value="NYH82972.1"/>
    <property type="molecule type" value="Genomic_DNA"/>
</dbReference>
<dbReference type="PANTHER" id="PTHR45947:SF3">
    <property type="entry name" value="SULFOQUINOVOSYL TRANSFERASE SQD2"/>
    <property type="match status" value="1"/>
</dbReference>
<dbReference type="RefSeq" id="WP_092883602.1">
    <property type="nucleotide sequence ID" value="NZ_FOOI01000007.1"/>
</dbReference>
<dbReference type="EMBL" id="FOOI01000007">
    <property type="protein sequence ID" value="SFG61186.1"/>
    <property type="molecule type" value="Genomic_DNA"/>
</dbReference>
<proteinExistence type="predicted"/>
<evidence type="ECO:0000313" key="6">
    <source>
        <dbReference type="Proteomes" id="UP000533017"/>
    </source>
</evidence>
<dbReference type="Pfam" id="PF00534">
    <property type="entry name" value="Glycos_transf_1"/>
    <property type="match status" value="1"/>
</dbReference>
<dbReference type="Proteomes" id="UP000199052">
    <property type="component" value="Unassembled WGS sequence"/>
</dbReference>